<dbReference type="EnsemblMetazoa" id="XM_003723978">
    <property type="protein sequence ID" value="XP_003724026"/>
    <property type="gene ID" value="LOC100892961"/>
</dbReference>
<evidence type="ECO:0000313" key="2">
    <source>
        <dbReference type="Proteomes" id="UP000007110"/>
    </source>
</evidence>
<dbReference type="AlphaFoldDB" id="A0A7M7LL24"/>
<dbReference type="OrthoDB" id="10049667at2759"/>
<name>A0A7M7LL24_STRPU</name>
<accession>A0A7M7LL24</accession>
<dbReference type="OMA" id="CWAAAKI"/>
<reference evidence="2" key="1">
    <citation type="submission" date="2015-02" db="EMBL/GenBank/DDBJ databases">
        <title>Genome sequencing for Strongylocentrotus purpuratus.</title>
        <authorList>
            <person name="Murali S."/>
            <person name="Liu Y."/>
            <person name="Vee V."/>
            <person name="English A."/>
            <person name="Wang M."/>
            <person name="Skinner E."/>
            <person name="Han Y."/>
            <person name="Muzny D.M."/>
            <person name="Worley K.C."/>
            <person name="Gibbs R.A."/>
        </authorList>
    </citation>
    <scope>NUCLEOTIDE SEQUENCE</scope>
</reference>
<organism evidence="1 2">
    <name type="scientific">Strongylocentrotus purpuratus</name>
    <name type="common">Purple sea urchin</name>
    <dbReference type="NCBI Taxonomy" id="7668"/>
    <lineage>
        <taxon>Eukaryota</taxon>
        <taxon>Metazoa</taxon>
        <taxon>Echinodermata</taxon>
        <taxon>Eleutherozoa</taxon>
        <taxon>Echinozoa</taxon>
        <taxon>Echinoidea</taxon>
        <taxon>Euechinoidea</taxon>
        <taxon>Echinacea</taxon>
        <taxon>Camarodonta</taxon>
        <taxon>Echinidea</taxon>
        <taxon>Strongylocentrotidae</taxon>
        <taxon>Strongylocentrotus</taxon>
    </lineage>
</organism>
<dbReference type="Proteomes" id="UP000007110">
    <property type="component" value="Unassembled WGS sequence"/>
</dbReference>
<dbReference type="KEGG" id="spu:100892961"/>
<dbReference type="GeneID" id="100892961"/>
<keyword evidence="2" id="KW-1185">Reference proteome</keyword>
<dbReference type="InParanoid" id="A0A7M7LL24"/>
<reference evidence="1" key="2">
    <citation type="submission" date="2021-01" db="UniProtKB">
        <authorList>
            <consortium name="EnsemblMetazoa"/>
        </authorList>
    </citation>
    <scope>IDENTIFICATION</scope>
</reference>
<evidence type="ECO:0000313" key="1">
    <source>
        <dbReference type="EnsemblMetazoa" id="XP_003724026"/>
    </source>
</evidence>
<proteinExistence type="predicted"/>
<protein>
    <submittedName>
        <fullName evidence="1">Uncharacterized protein</fullName>
    </submittedName>
</protein>
<dbReference type="RefSeq" id="XP_003724026.1">
    <property type="nucleotide sequence ID" value="XM_003723978.3"/>
</dbReference>
<sequence>MFYLSGVSASEGEAAAQEVLVNSTYSKDPNSSMTQHASLTPDLAGLEDTLEQSGLLLTKKNVARDEDFIIEVQEVFNKGYLPLHSLLALPVCWAAAKILPAPNRPRNMDLFDEEDSLDIAVVLAFQKAAQSLRTPAIIDVHRCSRMSLPPRTAGGQAEDALLVFAWSCDQEQISPEKCGTMRYQPTTL</sequence>